<accession>A0AAE0DQR7</accession>
<dbReference type="Pfam" id="PF12796">
    <property type="entry name" value="Ank_2"/>
    <property type="match status" value="1"/>
</dbReference>
<comment type="caution">
    <text evidence="2">The sequence shown here is derived from an EMBL/GenBank/DDBJ whole genome shotgun (WGS) entry which is preliminary data.</text>
</comment>
<dbReference type="SUPFAM" id="SSF48403">
    <property type="entry name" value="Ankyrin repeat"/>
    <property type="match status" value="1"/>
</dbReference>
<keyword evidence="1" id="KW-0040">ANK repeat</keyword>
<dbReference type="PROSITE" id="PS50088">
    <property type="entry name" value="ANK_REPEAT"/>
    <property type="match status" value="1"/>
</dbReference>
<dbReference type="PANTHER" id="PTHR10039">
    <property type="entry name" value="AMELOGENIN"/>
    <property type="match status" value="1"/>
</dbReference>
<name>A0AAE0DQR7_9LECA</name>
<sequence length="391" mass="44497">MSNIPEAHRAEAQNVLMWLTFCEVPLTLGSVADAAVIDRQSRVFNIEDRFFDVHDLLKICSSFVSLDESKSTTKIGNFSFYLEDEFLTDDKLILRLAHFSVKEYILSKKNDVTGFLQSDMINTAELFMAETCLIYLLSIDINDLTYNGYCKEYPFVDYAAFYWFRHYDKLPTEEEQKVEDLMLALLNSEASYKSWVRAYQCHYRYRYVENLPPEPPLVFVSRLGIVKAVKALVHRGLGTAAEGLLTRSLYQACCRGWENVVGILLHAGARVDSCLENTPLERTPLVVATRNGHDKILNVLLDKGMKNSQVDLNNLNYAFGWALVARNLEAVKILVKAGADIHAPLPKISHLSSYLRRVEHAGLCKYRPIVRYLTSEGAGSHIKNLREAKLR</sequence>
<evidence type="ECO:0000313" key="2">
    <source>
        <dbReference type="EMBL" id="KAK3176610.1"/>
    </source>
</evidence>
<keyword evidence="3" id="KW-1185">Reference proteome</keyword>
<proteinExistence type="predicted"/>
<evidence type="ECO:0000256" key="1">
    <source>
        <dbReference type="PROSITE-ProRule" id="PRU00023"/>
    </source>
</evidence>
<dbReference type="PANTHER" id="PTHR10039:SF15">
    <property type="entry name" value="NACHT DOMAIN-CONTAINING PROTEIN"/>
    <property type="match status" value="1"/>
</dbReference>
<protein>
    <submittedName>
        <fullName evidence="2">Uncharacterized protein</fullName>
    </submittedName>
</protein>
<organism evidence="2 3">
    <name type="scientific">Lepraria neglecta</name>
    <dbReference type="NCBI Taxonomy" id="209136"/>
    <lineage>
        <taxon>Eukaryota</taxon>
        <taxon>Fungi</taxon>
        <taxon>Dikarya</taxon>
        <taxon>Ascomycota</taxon>
        <taxon>Pezizomycotina</taxon>
        <taxon>Lecanoromycetes</taxon>
        <taxon>OSLEUM clade</taxon>
        <taxon>Lecanoromycetidae</taxon>
        <taxon>Lecanorales</taxon>
        <taxon>Lecanorineae</taxon>
        <taxon>Stereocaulaceae</taxon>
        <taxon>Lepraria</taxon>
    </lineage>
</organism>
<dbReference type="AlphaFoldDB" id="A0AAE0DQR7"/>
<gene>
    <name evidence="2" type="ORF">OEA41_007933</name>
</gene>
<dbReference type="InterPro" id="IPR036770">
    <property type="entry name" value="Ankyrin_rpt-contain_sf"/>
</dbReference>
<dbReference type="EMBL" id="JASNWA010000004">
    <property type="protein sequence ID" value="KAK3176610.1"/>
    <property type="molecule type" value="Genomic_DNA"/>
</dbReference>
<dbReference type="Gene3D" id="1.25.40.20">
    <property type="entry name" value="Ankyrin repeat-containing domain"/>
    <property type="match status" value="1"/>
</dbReference>
<evidence type="ECO:0000313" key="3">
    <source>
        <dbReference type="Proteomes" id="UP001276659"/>
    </source>
</evidence>
<dbReference type="InterPro" id="IPR002110">
    <property type="entry name" value="Ankyrin_rpt"/>
</dbReference>
<dbReference type="Proteomes" id="UP001276659">
    <property type="component" value="Unassembled WGS sequence"/>
</dbReference>
<dbReference type="SMART" id="SM00248">
    <property type="entry name" value="ANK"/>
    <property type="match status" value="2"/>
</dbReference>
<feature type="repeat" description="ANK" evidence="1">
    <location>
        <begin position="280"/>
        <end position="312"/>
    </location>
</feature>
<reference evidence="2" key="1">
    <citation type="submission" date="2022-11" db="EMBL/GenBank/DDBJ databases">
        <title>Chromosomal genome sequence assembly and mating type (MAT) locus characterization of the leprose asexual lichenized fungus Lepraria neglecta (Nyl.) Erichsen.</title>
        <authorList>
            <person name="Allen J.L."/>
            <person name="Pfeffer B."/>
        </authorList>
    </citation>
    <scope>NUCLEOTIDE SEQUENCE</scope>
    <source>
        <strain evidence="2">Allen 5258</strain>
    </source>
</reference>